<evidence type="ECO:0000313" key="4">
    <source>
        <dbReference type="EMBL" id="WEK20220.1"/>
    </source>
</evidence>
<keyword evidence="2" id="KW-0676">Redox-active center</keyword>
<protein>
    <submittedName>
        <fullName evidence="4">Thioredoxin family protein</fullName>
    </submittedName>
</protein>
<dbReference type="Proteomes" id="UP001214530">
    <property type="component" value="Chromosome"/>
</dbReference>
<dbReference type="Gene3D" id="3.40.30.10">
    <property type="entry name" value="Glutaredoxin"/>
    <property type="match status" value="1"/>
</dbReference>
<dbReference type="Pfam" id="PF13098">
    <property type="entry name" value="Thioredoxin_2"/>
    <property type="match status" value="1"/>
</dbReference>
<keyword evidence="1" id="KW-0732">Signal</keyword>
<organism evidence="4 5">
    <name type="scientific">Candidatus Pedobacter colombiensis</name>
    <dbReference type="NCBI Taxonomy" id="3121371"/>
    <lineage>
        <taxon>Bacteria</taxon>
        <taxon>Pseudomonadati</taxon>
        <taxon>Bacteroidota</taxon>
        <taxon>Sphingobacteriia</taxon>
        <taxon>Sphingobacteriales</taxon>
        <taxon>Sphingobacteriaceae</taxon>
        <taxon>Pedobacter</taxon>
    </lineage>
</organism>
<evidence type="ECO:0000259" key="3">
    <source>
        <dbReference type="PROSITE" id="PS51352"/>
    </source>
</evidence>
<dbReference type="AlphaFoldDB" id="A0AAJ6B7F5"/>
<dbReference type="InterPro" id="IPR012336">
    <property type="entry name" value="Thioredoxin-like_fold"/>
</dbReference>
<reference evidence="4" key="1">
    <citation type="submission" date="2023-03" db="EMBL/GenBank/DDBJ databases">
        <title>Andean soil-derived lignocellulolytic bacterial consortium as a source of novel taxa and putative plastic-active enzymes.</title>
        <authorList>
            <person name="Diaz-Garcia L."/>
            <person name="Chuvochina M."/>
            <person name="Feuerriegel G."/>
            <person name="Bunk B."/>
            <person name="Sproer C."/>
            <person name="Streit W.R."/>
            <person name="Rodriguez L.M."/>
            <person name="Overmann J."/>
            <person name="Jimenez D.J."/>
        </authorList>
    </citation>
    <scope>NUCLEOTIDE SEQUENCE</scope>
    <source>
        <strain evidence="4">MAG 3858</strain>
    </source>
</reference>
<evidence type="ECO:0000256" key="2">
    <source>
        <dbReference type="ARBA" id="ARBA00023284"/>
    </source>
</evidence>
<proteinExistence type="predicted"/>
<dbReference type="InterPro" id="IPR051099">
    <property type="entry name" value="AGR/TXD"/>
</dbReference>
<gene>
    <name evidence="4" type="ORF">P0Y49_03530</name>
</gene>
<dbReference type="PANTHER" id="PTHR15337">
    <property type="entry name" value="ANTERIOR GRADIENT PROTEIN-RELATED"/>
    <property type="match status" value="1"/>
</dbReference>
<accession>A0AAJ6B7F5</accession>
<name>A0AAJ6B7F5_9SPHI</name>
<dbReference type="PROSITE" id="PS00194">
    <property type="entry name" value="THIOREDOXIN_1"/>
    <property type="match status" value="1"/>
</dbReference>
<evidence type="ECO:0000313" key="5">
    <source>
        <dbReference type="Proteomes" id="UP001214530"/>
    </source>
</evidence>
<dbReference type="PROSITE" id="PS51352">
    <property type="entry name" value="THIOREDOXIN_2"/>
    <property type="match status" value="1"/>
</dbReference>
<dbReference type="InterPro" id="IPR013766">
    <property type="entry name" value="Thioredoxin_domain"/>
</dbReference>
<dbReference type="EMBL" id="CP119313">
    <property type="protein sequence ID" value="WEK20220.1"/>
    <property type="molecule type" value="Genomic_DNA"/>
</dbReference>
<dbReference type="InterPro" id="IPR036249">
    <property type="entry name" value="Thioredoxin-like_sf"/>
</dbReference>
<dbReference type="CDD" id="cd02947">
    <property type="entry name" value="TRX_family"/>
    <property type="match status" value="1"/>
</dbReference>
<dbReference type="InterPro" id="IPR017937">
    <property type="entry name" value="Thioredoxin_CS"/>
</dbReference>
<sequence>MKSLKVIVFGICLILLGHEGFSQGINFQHNLEEAMKLARQENKMIFVDFYTSWCGPCKAMSADIFPQKSVGDFYNDKFINVKIQCDDSGYGVELGKQYKVQAYPTLMYLDANGTTVHSVAGGMDTRGFIELGKTALDPNKNQLVLVKQWDAGNRDQAFMARYFQMLIRSYRGDKAHYDFEKYFESLPKDKKASRNTYDLMKVVNVGPFSPSFEYMEKNTKDFYKSIGKPKIDSAIATAYLWYFKGLQAGGFSSKDGMTEFNAKMKLFKDKKYPFYDEYAEYYAVFDSKGADGKDDINLYMKRGTDFLNKYGKKNDAYAVSLTSMLGNWTGGKDKGAAGIQWMEELFKRNRDPKYLNTYFYILWRNYHWDQALIVGDEIKANLVKEGSSTKTIDDQIKMVTDAKEKYKNRS</sequence>
<dbReference type="SUPFAM" id="SSF52833">
    <property type="entry name" value="Thioredoxin-like"/>
    <property type="match status" value="1"/>
</dbReference>
<evidence type="ECO:0000256" key="1">
    <source>
        <dbReference type="ARBA" id="ARBA00022729"/>
    </source>
</evidence>
<feature type="domain" description="Thioredoxin" evidence="3">
    <location>
        <begin position="7"/>
        <end position="137"/>
    </location>
</feature>
<dbReference type="PANTHER" id="PTHR15337:SF11">
    <property type="entry name" value="THIOREDOXIN DOMAIN-CONTAINING PROTEIN"/>
    <property type="match status" value="1"/>
</dbReference>